<keyword evidence="3" id="KW-1185">Reference proteome</keyword>
<dbReference type="RefSeq" id="WP_008583568.1">
    <property type="nucleotide sequence ID" value="NZ_CP007035.1"/>
</dbReference>
<accession>W0EUK3</accession>
<keyword evidence="2" id="KW-0378">Hydrolase</keyword>
<dbReference type="InterPro" id="IPR006311">
    <property type="entry name" value="TAT_signal"/>
</dbReference>
<dbReference type="InterPro" id="IPR032466">
    <property type="entry name" value="Metal_Hydrolase"/>
</dbReference>
<dbReference type="STRING" id="929713.NIASO_03410"/>
<protein>
    <submittedName>
        <fullName evidence="2">Amidohydrolase</fullName>
    </submittedName>
</protein>
<dbReference type="PROSITE" id="PS51318">
    <property type="entry name" value="TAT"/>
    <property type="match status" value="1"/>
</dbReference>
<dbReference type="Gene3D" id="3.20.20.140">
    <property type="entry name" value="Metal-dependent hydrolases"/>
    <property type="match status" value="1"/>
</dbReference>
<dbReference type="eggNOG" id="COG2159">
    <property type="taxonomic scope" value="Bacteria"/>
</dbReference>
<proteinExistence type="predicted"/>
<evidence type="ECO:0000313" key="3">
    <source>
        <dbReference type="Proteomes" id="UP000003586"/>
    </source>
</evidence>
<dbReference type="Proteomes" id="UP000003586">
    <property type="component" value="Chromosome"/>
</dbReference>
<dbReference type="EMBL" id="CP007035">
    <property type="protein sequence ID" value="AHF14495.1"/>
    <property type="molecule type" value="Genomic_DNA"/>
</dbReference>
<name>W0EUK3_9BACT</name>
<dbReference type="InterPro" id="IPR006680">
    <property type="entry name" value="Amidohydro-rel"/>
</dbReference>
<evidence type="ECO:0000259" key="1">
    <source>
        <dbReference type="Pfam" id="PF04909"/>
    </source>
</evidence>
<reference evidence="2 3" key="1">
    <citation type="submission" date="2013-12" db="EMBL/GenBank/DDBJ databases">
        <authorList>
            <consortium name="DOE Joint Genome Institute"/>
            <person name="Eisen J."/>
            <person name="Huntemann M."/>
            <person name="Han J."/>
            <person name="Chen A."/>
            <person name="Kyrpides N."/>
            <person name="Mavromatis K."/>
            <person name="Markowitz V."/>
            <person name="Palaniappan K."/>
            <person name="Ivanova N."/>
            <person name="Schaumberg A."/>
            <person name="Pati A."/>
            <person name="Liolios K."/>
            <person name="Nordberg H.P."/>
            <person name="Cantor M.N."/>
            <person name="Hua S.X."/>
            <person name="Woyke T."/>
        </authorList>
    </citation>
    <scope>NUCLEOTIDE SEQUENCE [LARGE SCALE GENOMIC DNA]</scope>
    <source>
        <strain evidence="3">DSM 19437</strain>
    </source>
</reference>
<gene>
    <name evidence="2" type="ORF">NIASO_03410</name>
</gene>
<organism evidence="2 3">
    <name type="scientific">Niabella soli DSM 19437</name>
    <dbReference type="NCBI Taxonomy" id="929713"/>
    <lineage>
        <taxon>Bacteria</taxon>
        <taxon>Pseudomonadati</taxon>
        <taxon>Bacteroidota</taxon>
        <taxon>Chitinophagia</taxon>
        <taxon>Chitinophagales</taxon>
        <taxon>Chitinophagaceae</taxon>
        <taxon>Niabella</taxon>
    </lineage>
</organism>
<dbReference type="GO" id="GO:0016787">
    <property type="term" value="F:hydrolase activity"/>
    <property type="evidence" value="ECO:0007669"/>
    <property type="project" value="UniProtKB-KW"/>
</dbReference>
<feature type="domain" description="Amidohydrolase-related" evidence="1">
    <location>
        <begin position="46"/>
        <end position="324"/>
    </location>
</feature>
<dbReference type="HOGENOM" id="CLU_062768_0_0_10"/>
<evidence type="ECO:0000313" key="2">
    <source>
        <dbReference type="EMBL" id="AHF14495.1"/>
    </source>
</evidence>
<dbReference type="KEGG" id="nso:NIASO_03410"/>
<dbReference type="Pfam" id="PF04909">
    <property type="entry name" value="Amidohydro_2"/>
    <property type="match status" value="1"/>
</dbReference>
<dbReference type="OrthoDB" id="9771932at2"/>
<dbReference type="AlphaFoldDB" id="W0EUK3"/>
<dbReference type="SUPFAM" id="SSF51556">
    <property type="entry name" value="Metallo-dependent hydrolases"/>
    <property type="match status" value="1"/>
</dbReference>
<sequence>MAKAKSNRRDFIKTSSLLGTGFLAMTSVKADVLRPIFSSVADERIIDIHQHTNYIDRSDDALLAHQKTMGVTHTILLPSGHPMSRGTTHYGVSNGLQAKATPNEACYQLAQQHKGTYFFGANEVVDAPGATKEIEKYLKLGACVIGEIKYNIDCDAPEMQAIYRLAQEYDVPVLMHFQYKMYTWGLDRLHNMLTRYKKVKFIGHAQTWWANIDKNYSDQNVLYPNGKITPGGLTDMLLTKYDNVYGDLSAGSGLNALTRDEAFTTSFLRRHQDKLLYGSDCADAVGTGSACTGWQAIQAIKKLAPDKNAERKIFFNNANALFRLKL</sequence>